<accession>A0A6J7X2F5</accession>
<reference evidence="1" key="1">
    <citation type="submission" date="2020-05" db="EMBL/GenBank/DDBJ databases">
        <authorList>
            <person name="Chiriac C."/>
            <person name="Salcher M."/>
            <person name="Ghai R."/>
            <person name="Kavagutti S V."/>
        </authorList>
    </citation>
    <scope>NUCLEOTIDE SEQUENCE</scope>
</reference>
<sequence>MSSSGSHKRHDGFNPVQIKNGLVVRLNNNGTIRSILGKYGEYGKQKGLKAR</sequence>
<organism evidence="1">
    <name type="scientific">uncultured Caudovirales phage</name>
    <dbReference type="NCBI Taxonomy" id="2100421"/>
    <lineage>
        <taxon>Viruses</taxon>
        <taxon>Duplodnaviria</taxon>
        <taxon>Heunggongvirae</taxon>
        <taxon>Uroviricota</taxon>
        <taxon>Caudoviricetes</taxon>
        <taxon>Peduoviridae</taxon>
        <taxon>Maltschvirus</taxon>
        <taxon>Maltschvirus maltsch</taxon>
    </lineage>
</organism>
<evidence type="ECO:0000313" key="1">
    <source>
        <dbReference type="EMBL" id="CAB5224876.1"/>
    </source>
</evidence>
<name>A0A6J7X2F5_9CAUD</name>
<dbReference type="EMBL" id="LR798338">
    <property type="protein sequence ID" value="CAB5224876.1"/>
    <property type="molecule type" value="Genomic_DNA"/>
</dbReference>
<proteinExistence type="predicted"/>
<gene>
    <name evidence="1" type="ORF">UFOVP744_28</name>
</gene>
<protein>
    <submittedName>
        <fullName evidence="1">Uncharacterized protein</fullName>
    </submittedName>
</protein>